<protein>
    <recommendedName>
        <fullName evidence="4">Cobalamin adenosyltransferase-like domain-containing protein</fullName>
    </recommendedName>
</protein>
<dbReference type="Gene3D" id="1.20.1200.10">
    <property type="entry name" value="Cobalamin adenosyltransferase-like"/>
    <property type="match status" value="1"/>
</dbReference>
<feature type="domain" description="Cobalamin adenosyltransferase-like" evidence="4">
    <location>
        <begin position="93"/>
        <end position="251"/>
    </location>
</feature>
<keyword evidence="1" id="KW-0808">Transferase</keyword>
<dbReference type="GO" id="GO:0005524">
    <property type="term" value="F:ATP binding"/>
    <property type="evidence" value="ECO:0007669"/>
    <property type="project" value="UniProtKB-KW"/>
</dbReference>
<dbReference type="InterPro" id="IPR009194">
    <property type="entry name" value="AdoTrfase_EutT"/>
</dbReference>
<dbReference type="InterPro" id="IPR016030">
    <property type="entry name" value="CblAdoTrfase-like"/>
</dbReference>
<dbReference type="Proteomes" id="UP001142078">
    <property type="component" value="Unassembled WGS sequence"/>
</dbReference>
<dbReference type="EMBL" id="JANJZL010000003">
    <property type="protein sequence ID" value="MCR2043829.1"/>
    <property type="molecule type" value="Genomic_DNA"/>
</dbReference>
<dbReference type="PIRSF" id="PIRSF012294">
    <property type="entry name" value="ATR_EutT"/>
    <property type="match status" value="1"/>
</dbReference>
<reference evidence="5" key="1">
    <citation type="submission" date="2022-07" db="EMBL/GenBank/DDBJ databases">
        <title>Enhanced cultured diversity of the mouse gut microbiota enables custom-made synthetic communities.</title>
        <authorList>
            <person name="Afrizal A."/>
        </authorList>
    </citation>
    <scope>NUCLEOTIDE SEQUENCE</scope>
    <source>
        <strain evidence="5">DSM 29482</strain>
    </source>
</reference>
<evidence type="ECO:0000259" key="4">
    <source>
        <dbReference type="Pfam" id="PF01923"/>
    </source>
</evidence>
<accession>A0A9X2S507</accession>
<dbReference type="RefSeq" id="WP_042680571.1">
    <property type="nucleotide sequence ID" value="NZ_CABKTM010000020.1"/>
</dbReference>
<proteinExistence type="predicted"/>
<gene>
    <name evidence="5" type="ORF">NSA23_06810</name>
</gene>
<keyword evidence="3" id="KW-0067">ATP-binding</keyword>
<comment type="caution">
    <text evidence="5">The sequence shown here is derived from an EMBL/GenBank/DDBJ whole genome shotgun (WGS) entry which is preliminary data.</text>
</comment>
<dbReference type="InterPro" id="IPR036451">
    <property type="entry name" value="CblAdoTrfase-like_sf"/>
</dbReference>
<dbReference type="GO" id="GO:0006580">
    <property type="term" value="P:ethanolamine metabolic process"/>
    <property type="evidence" value="ECO:0007669"/>
    <property type="project" value="InterPro"/>
</dbReference>
<keyword evidence="2" id="KW-0547">Nucleotide-binding</keyword>
<evidence type="ECO:0000256" key="2">
    <source>
        <dbReference type="ARBA" id="ARBA00022741"/>
    </source>
</evidence>
<evidence type="ECO:0000256" key="3">
    <source>
        <dbReference type="ARBA" id="ARBA00022840"/>
    </source>
</evidence>
<evidence type="ECO:0000313" key="6">
    <source>
        <dbReference type="Proteomes" id="UP001142078"/>
    </source>
</evidence>
<sequence>MKVLTEETLRRQFKNNVSGKYVIDEKMIITPAAREYLNEKNVKIIFKKEDEIEKENAYKEDEFEFKKAKESEKKITPKYVSYYSGGAFEQKPEYMTHIFGNKLVYKDDLRIVFRGKLDSFQSQILEIQHLAYIENIERLSVELQEILDYTRNILRAEALEEEFCIEELFGLNEVELRERSHYPKKYFGVGHILPHYKMDEIMLKLNSLRSSSREVELAAVKAFRREDKVERVDIIRALNRLSSGIYILMCKYKSGEYK</sequence>
<evidence type="ECO:0000256" key="1">
    <source>
        <dbReference type="ARBA" id="ARBA00022679"/>
    </source>
</evidence>
<dbReference type="SUPFAM" id="SSF89028">
    <property type="entry name" value="Cobalamin adenosyltransferase-like"/>
    <property type="match status" value="1"/>
</dbReference>
<dbReference type="Pfam" id="PF01923">
    <property type="entry name" value="Cob_adeno_trans"/>
    <property type="match status" value="1"/>
</dbReference>
<evidence type="ECO:0000313" key="5">
    <source>
        <dbReference type="EMBL" id="MCR2043829.1"/>
    </source>
</evidence>
<dbReference type="OrthoDB" id="306726at2"/>
<dbReference type="AlphaFoldDB" id="A0A9X2S507"/>
<dbReference type="GO" id="GO:0008817">
    <property type="term" value="F:corrinoid adenosyltransferase activity"/>
    <property type="evidence" value="ECO:0007669"/>
    <property type="project" value="InterPro"/>
</dbReference>
<dbReference type="GO" id="GO:0009236">
    <property type="term" value="P:cobalamin biosynthetic process"/>
    <property type="evidence" value="ECO:0007669"/>
    <property type="project" value="InterPro"/>
</dbReference>
<name>A0A9X2S507_9FIRM</name>
<organism evidence="5 6">
    <name type="scientific">Anaerosalibacter massiliensis</name>
    <dbReference type="NCBI Taxonomy" id="1347392"/>
    <lineage>
        <taxon>Bacteria</taxon>
        <taxon>Bacillati</taxon>
        <taxon>Bacillota</taxon>
        <taxon>Tissierellia</taxon>
        <taxon>Tissierellales</taxon>
        <taxon>Sporanaerobacteraceae</taxon>
        <taxon>Anaerosalibacter</taxon>
    </lineage>
</organism>
<keyword evidence="6" id="KW-1185">Reference proteome</keyword>